<feature type="domain" description="Ketoreductase" evidence="3">
    <location>
        <begin position="11"/>
        <end position="190"/>
    </location>
</feature>
<dbReference type="InterPro" id="IPR036291">
    <property type="entry name" value="NAD(P)-bd_dom_sf"/>
</dbReference>
<keyword evidence="2 4" id="KW-0560">Oxidoreductase</keyword>
<evidence type="ECO:0000313" key="4">
    <source>
        <dbReference type="EMBL" id="MDQ0392224.1"/>
    </source>
</evidence>
<dbReference type="PRINTS" id="PR00081">
    <property type="entry name" value="GDHRDH"/>
</dbReference>
<evidence type="ECO:0000313" key="5">
    <source>
        <dbReference type="Proteomes" id="UP001237448"/>
    </source>
</evidence>
<name>A0ABU0FC83_9HYPH</name>
<dbReference type="InterPro" id="IPR002347">
    <property type="entry name" value="SDR_fam"/>
</dbReference>
<reference evidence="4 5" key="1">
    <citation type="submission" date="2023-07" db="EMBL/GenBank/DDBJ databases">
        <title>Genomic Encyclopedia of Type Strains, Phase IV (KMG-IV): sequencing the most valuable type-strain genomes for metagenomic binning, comparative biology and taxonomic classification.</title>
        <authorList>
            <person name="Goeker M."/>
        </authorList>
    </citation>
    <scope>NUCLEOTIDE SEQUENCE [LARGE SCALE GENOMIC DNA]</scope>
    <source>
        <strain evidence="4 5">DSM 5896</strain>
    </source>
</reference>
<keyword evidence="5" id="KW-1185">Reference proteome</keyword>
<dbReference type="Pfam" id="PF13561">
    <property type="entry name" value="adh_short_C2"/>
    <property type="match status" value="1"/>
</dbReference>
<comment type="caution">
    <text evidence="4">The sequence shown here is derived from an EMBL/GenBank/DDBJ whole genome shotgun (WGS) entry which is preliminary data.</text>
</comment>
<dbReference type="PRINTS" id="PR00080">
    <property type="entry name" value="SDRFAMILY"/>
</dbReference>
<evidence type="ECO:0000256" key="2">
    <source>
        <dbReference type="ARBA" id="ARBA00023002"/>
    </source>
</evidence>
<dbReference type="PROSITE" id="PS00061">
    <property type="entry name" value="ADH_SHORT"/>
    <property type="match status" value="1"/>
</dbReference>
<accession>A0ABU0FC83</accession>
<dbReference type="SMART" id="SM00822">
    <property type="entry name" value="PKS_KR"/>
    <property type="match status" value="1"/>
</dbReference>
<dbReference type="SUPFAM" id="SSF51735">
    <property type="entry name" value="NAD(P)-binding Rossmann-fold domains"/>
    <property type="match status" value="1"/>
</dbReference>
<dbReference type="InterPro" id="IPR057326">
    <property type="entry name" value="KR_dom"/>
</dbReference>
<dbReference type="EC" id="1.1.1.69" evidence="4"/>
<dbReference type="CDD" id="cd05347">
    <property type="entry name" value="Ga5DH-like_SDR_c"/>
    <property type="match status" value="1"/>
</dbReference>
<dbReference type="GO" id="GO:0008874">
    <property type="term" value="F:gluconate 5-dehydrogenase activity"/>
    <property type="evidence" value="ECO:0007669"/>
    <property type="project" value="UniProtKB-EC"/>
</dbReference>
<dbReference type="Proteomes" id="UP001237448">
    <property type="component" value="Unassembled WGS sequence"/>
</dbReference>
<dbReference type="NCBIfam" id="NF005559">
    <property type="entry name" value="PRK07231.1"/>
    <property type="match status" value="1"/>
</dbReference>
<evidence type="ECO:0000256" key="1">
    <source>
        <dbReference type="ARBA" id="ARBA00006484"/>
    </source>
</evidence>
<dbReference type="PANTHER" id="PTHR42760:SF5">
    <property type="entry name" value="2-DEHYDRO-3-DEOXY-D-GLUCONATE 5-DEHYDROGENASE"/>
    <property type="match status" value="1"/>
</dbReference>
<comment type="similarity">
    <text evidence="1">Belongs to the short-chain dehydrogenases/reductases (SDR) family.</text>
</comment>
<organism evidence="4 5">
    <name type="scientific">Labrys monachus</name>
    <dbReference type="NCBI Taxonomy" id="217067"/>
    <lineage>
        <taxon>Bacteria</taxon>
        <taxon>Pseudomonadati</taxon>
        <taxon>Pseudomonadota</taxon>
        <taxon>Alphaproteobacteria</taxon>
        <taxon>Hyphomicrobiales</taxon>
        <taxon>Xanthobacteraceae</taxon>
        <taxon>Labrys</taxon>
    </lineage>
</organism>
<protein>
    <submittedName>
        <fullName evidence="4">Gluconate 5-dehydrogenase</fullName>
        <ecNumber evidence="4">1.1.1.69</ecNumber>
    </submittedName>
</protein>
<dbReference type="InterPro" id="IPR020904">
    <property type="entry name" value="Sc_DH/Rdtase_CS"/>
</dbReference>
<dbReference type="RefSeq" id="WP_307425784.1">
    <property type="nucleotide sequence ID" value="NZ_JAUSVK010000001.1"/>
</dbReference>
<proteinExistence type="inferred from homology"/>
<sequence length="255" mass="26594">MPTTSFDLTGRNALVTGSSRGIGLALARGLAEAGANVILNGRDEAKLEQAAEALRAQGHAVDTAAFDVAAPEAVKAGIAAVEARHGGIGILINNAGIQHRTPFVDFTAEAFHKVQATNVDGVFFVAQAVARGMIERKAGKIINICSVMSELGRANIVPYTAAKGAVKMMTKALCAELARHNIQINGIGPGYIETELNVALMTDEKFSAWVEARTPAGRWGKVEELVGAAVFLSSPASDFVNGHILYVDGGLTASV</sequence>
<dbReference type="Gene3D" id="3.40.50.720">
    <property type="entry name" value="NAD(P)-binding Rossmann-like Domain"/>
    <property type="match status" value="1"/>
</dbReference>
<dbReference type="PANTHER" id="PTHR42760">
    <property type="entry name" value="SHORT-CHAIN DEHYDROGENASES/REDUCTASES FAMILY MEMBER"/>
    <property type="match status" value="1"/>
</dbReference>
<evidence type="ECO:0000259" key="3">
    <source>
        <dbReference type="SMART" id="SM00822"/>
    </source>
</evidence>
<dbReference type="EMBL" id="JAUSVK010000001">
    <property type="protein sequence ID" value="MDQ0392224.1"/>
    <property type="molecule type" value="Genomic_DNA"/>
</dbReference>
<gene>
    <name evidence="4" type="ORF">J3R73_002016</name>
</gene>